<proteinExistence type="predicted"/>
<feature type="domain" description="C2H2-type" evidence="7">
    <location>
        <begin position="15"/>
        <end position="42"/>
    </location>
</feature>
<evidence type="ECO:0000313" key="8">
    <source>
        <dbReference type="EMBL" id="KAJ4475016.1"/>
    </source>
</evidence>
<feature type="region of interest" description="Disordered" evidence="6">
    <location>
        <begin position="146"/>
        <end position="173"/>
    </location>
</feature>
<dbReference type="GO" id="GO:0000978">
    <property type="term" value="F:RNA polymerase II cis-regulatory region sequence-specific DNA binding"/>
    <property type="evidence" value="ECO:0007669"/>
    <property type="project" value="TreeGrafter"/>
</dbReference>
<keyword evidence="1" id="KW-0479">Metal-binding</keyword>
<evidence type="ECO:0000256" key="2">
    <source>
        <dbReference type="ARBA" id="ARBA00022737"/>
    </source>
</evidence>
<dbReference type="GO" id="GO:0045944">
    <property type="term" value="P:positive regulation of transcription by RNA polymerase II"/>
    <property type="evidence" value="ECO:0007669"/>
    <property type="project" value="UniProtKB-ARBA"/>
</dbReference>
<feature type="domain" description="C2H2-type" evidence="7">
    <location>
        <begin position="49"/>
        <end position="78"/>
    </location>
</feature>
<dbReference type="Proteomes" id="UP001150266">
    <property type="component" value="Unassembled WGS sequence"/>
</dbReference>
<dbReference type="InterPro" id="IPR036236">
    <property type="entry name" value="Znf_C2H2_sf"/>
</dbReference>
<feature type="compositionally biased region" description="Polar residues" evidence="6">
    <location>
        <begin position="163"/>
        <end position="173"/>
    </location>
</feature>
<dbReference type="PROSITE" id="PS00028">
    <property type="entry name" value="ZINC_FINGER_C2H2_1"/>
    <property type="match status" value="1"/>
</dbReference>
<gene>
    <name evidence="8" type="ORF">J3R30DRAFT_635443</name>
</gene>
<dbReference type="PROSITE" id="PS50157">
    <property type="entry name" value="ZINC_FINGER_C2H2_2"/>
    <property type="match status" value="2"/>
</dbReference>
<evidence type="ECO:0000256" key="6">
    <source>
        <dbReference type="SAM" id="MobiDB-lite"/>
    </source>
</evidence>
<evidence type="ECO:0000256" key="4">
    <source>
        <dbReference type="ARBA" id="ARBA00022833"/>
    </source>
</evidence>
<dbReference type="OrthoDB" id="654211at2759"/>
<dbReference type="PANTHER" id="PTHR19818:SF159">
    <property type="entry name" value="C2H2-TYPE DOMAIN-CONTAINING PROTEIN"/>
    <property type="match status" value="1"/>
</dbReference>
<evidence type="ECO:0000313" key="9">
    <source>
        <dbReference type="Proteomes" id="UP001150266"/>
    </source>
</evidence>
<accession>A0A9W9A5P1</accession>
<dbReference type="SMART" id="SM00355">
    <property type="entry name" value="ZnF_C2H2"/>
    <property type="match status" value="3"/>
</dbReference>
<dbReference type="EMBL" id="JAOTPV010000015">
    <property type="protein sequence ID" value="KAJ4475016.1"/>
    <property type="molecule type" value="Genomic_DNA"/>
</dbReference>
<keyword evidence="4" id="KW-0862">Zinc</keyword>
<sequence length="558" mass="61379">MPRATSFEFIDESARDCKECNLVFTSPYQMRKHMHAHRGTMKVAQTAKYRCTWPACTYSSSQSSNFNTHYRTHTQEKSKICPDCDFKTCDPSSLIRHRKRIHNYVPITRKGRVGAELEEDMSIQKNSLALNNGSFESVLDFSSSSESFSDPESSSSSISPSENAPTSHPATTSDMISSADLLSLPFNPEMNYHLSPPLDANFDFDFFNNNQLNIQPTSRSFGLNGLFSQLSQPSQPYVCHPNIYPSHANLFPPSHSPTNSIPKPATVSCPRPLFPGVDSTVSLESNFSHHGYDIDYGLPLPFPGSSKSSGPSDLSVWQPGVLPVEHMESLSSSDYHPHLRVDLDLDSDLNSCPPLAMPMINSQEDDFQAFFGSGSSSGYGFGFHENFPGYDHPDSEQDYGVQDCGLQDFSCPQDAEFPLLFPLPLNTENPPSHLLPLNPQKISSDTWFDCPERSMFGVTAVPSSNDITINSLMNSTGDVSLESVELSGVFESFPSLESFSTTSLAEAVSDASCASFLSSLSTDSLDPISKFNSFNHYNSSNPFDSLDSSNLLDPSITC</sequence>
<reference evidence="8" key="1">
    <citation type="submission" date="2022-08" db="EMBL/GenBank/DDBJ databases">
        <title>A Global Phylogenomic Analysis of the Shiitake Genus Lentinula.</title>
        <authorList>
            <consortium name="DOE Joint Genome Institute"/>
            <person name="Sierra-Patev S."/>
            <person name="Min B."/>
            <person name="Naranjo-Ortiz M."/>
            <person name="Looney B."/>
            <person name="Konkel Z."/>
            <person name="Slot J.C."/>
            <person name="Sakamoto Y."/>
            <person name="Steenwyk J.L."/>
            <person name="Rokas A."/>
            <person name="Carro J."/>
            <person name="Camarero S."/>
            <person name="Ferreira P."/>
            <person name="Molpeceres G."/>
            <person name="Ruiz-Duenas F.J."/>
            <person name="Serrano A."/>
            <person name="Henrissat B."/>
            <person name="Drula E."/>
            <person name="Hughes K.W."/>
            <person name="Mata J.L."/>
            <person name="Ishikawa N.K."/>
            <person name="Vargas-Isla R."/>
            <person name="Ushijima S."/>
            <person name="Smith C.A."/>
            <person name="Ahrendt S."/>
            <person name="Andreopoulos W."/>
            <person name="He G."/>
            <person name="Labutti K."/>
            <person name="Lipzen A."/>
            <person name="Ng V."/>
            <person name="Riley R."/>
            <person name="Sandor L."/>
            <person name="Barry K."/>
            <person name="Martinez A.T."/>
            <person name="Xiao Y."/>
            <person name="Gibbons J.G."/>
            <person name="Terashima K."/>
            <person name="Grigoriev I.V."/>
            <person name="Hibbett D.S."/>
        </authorList>
    </citation>
    <scope>NUCLEOTIDE SEQUENCE</scope>
    <source>
        <strain evidence="8">JLM2183</strain>
    </source>
</reference>
<comment type="caution">
    <text evidence="8">The sequence shown here is derived from an EMBL/GenBank/DDBJ whole genome shotgun (WGS) entry which is preliminary data.</text>
</comment>
<dbReference type="GO" id="GO:0008270">
    <property type="term" value="F:zinc ion binding"/>
    <property type="evidence" value="ECO:0007669"/>
    <property type="project" value="UniProtKB-KW"/>
</dbReference>
<dbReference type="InterPro" id="IPR013087">
    <property type="entry name" value="Znf_C2H2_type"/>
</dbReference>
<organism evidence="8 9">
    <name type="scientific">Lentinula aciculospora</name>
    <dbReference type="NCBI Taxonomy" id="153920"/>
    <lineage>
        <taxon>Eukaryota</taxon>
        <taxon>Fungi</taxon>
        <taxon>Dikarya</taxon>
        <taxon>Basidiomycota</taxon>
        <taxon>Agaricomycotina</taxon>
        <taxon>Agaricomycetes</taxon>
        <taxon>Agaricomycetidae</taxon>
        <taxon>Agaricales</taxon>
        <taxon>Marasmiineae</taxon>
        <taxon>Omphalotaceae</taxon>
        <taxon>Lentinula</taxon>
    </lineage>
</organism>
<dbReference type="GO" id="GO:0000981">
    <property type="term" value="F:DNA-binding transcription factor activity, RNA polymerase II-specific"/>
    <property type="evidence" value="ECO:0007669"/>
    <property type="project" value="TreeGrafter"/>
</dbReference>
<evidence type="ECO:0000256" key="3">
    <source>
        <dbReference type="ARBA" id="ARBA00022771"/>
    </source>
</evidence>
<evidence type="ECO:0000256" key="5">
    <source>
        <dbReference type="PROSITE-ProRule" id="PRU00042"/>
    </source>
</evidence>
<dbReference type="AlphaFoldDB" id="A0A9W9A5P1"/>
<keyword evidence="2" id="KW-0677">Repeat</keyword>
<protein>
    <recommendedName>
        <fullName evidence="7">C2H2-type domain-containing protein</fullName>
    </recommendedName>
</protein>
<evidence type="ECO:0000256" key="1">
    <source>
        <dbReference type="ARBA" id="ARBA00022723"/>
    </source>
</evidence>
<dbReference type="SUPFAM" id="SSF57667">
    <property type="entry name" value="beta-beta-alpha zinc fingers"/>
    <property type="match status" value="1"/>
</dbReference>
<keyword evidence="9" id="KW-1185">Reference proteome</keyword>
<dbReference type="GO" id="GO:0005634">
    <property type="term" value="C:nucleus"/>
    <property type="evidence" value="ECO:0007669"/>
    <property type="project" value="UniProtKB-ARBA"/>
</dbReference>
<dbReference type="PANTHER" id="PTHR19818">
    <property type="entry name" value="ZINC FINGER PROTEIN ZIC AND GLI"/>
    <property type="match status" value="1"/>
</dbReference>
<evidence type="ECO:0000259" key="7">
    <source>
        <dbReference type="PROSITE" id="PS50157"/>
    </source>
</evidence>
<dbReference type="InterPro" id="IPR050329">
    <property type="entry name" value="GLI_C2H2-zinc-finger"/>
</dbReference>
<feature type="compositionally biased region" description="Low complexity" evidence="6">
    <location>
        <begin position="146"/>
        <end position="162"/>
    </location>
</feature>
<dbReference type="Gene3D" id="3.30.160.60">
    <property type="entry name" value="Classic Zinc Finger"/>
    <property type="match status" value="1"/>
</dbReference>
<name>A0A9W9A5P1_9AGAR</name>
<keyword evidence="3 5" id="KW-0863">Zinc-finger</keyword>
<dbReference type="Pfam" id="PF00096">
    <property type="entry name" value="zf-C2H2"/>
    <property type="match status" value="2"/>
</dbReference>